<feature type="compositionally biased region" description="Basic residues" evidence="1">
    <location>
        <begin position="1"/>
        <end position="13"/>
    </location>
</feature>
<organism evidence="2 3">
    <name type="scientific">Marinobacter nauticus</name>
    <name type="common">Marinobacter hydrocarbonoclasticus</name>
    <name type="synonym">Marinobacter aquaeolei</name>
    <dbReference type="NCBI Taxonomy" id="2743"/>
    <lineage>
        <taxon>Bacteria</taxon>
        <taxon>Pseudomonadati</taxon>
        <taxon>Pseudomonadota</taxon>
        <taxon>Gammaproteobacteria</taxon>
        <taxon>Pseudomonadales</taxon>
        <taxon>Marinobacteraceae</taxon>
        <taxon>Marinobacter</taxon>
    </lineage>
</organism>
<dbReference type="EMBL" id="QPJI01000006">
    <property type="protein sequence ID" value="RCW69024.1"/>
    <property type="molecule type" value="Genomic_DNA"/>
</dbReference>
<gene>
    <name evidence="2" type="ORF">DET61_106119</name>
</gene>
<evidence type="ECO:0000256" key="1">
    <source>
        <dbReference type="SAM" id="MobiDB-lite"/>
    </source>
</evidence>
<protein>
    <submittedName>
        <fullName evidence="2">Uncharacterized protein</fullName>
    </submittedName>
</protein>
<evidence type="ECO:0000313" key="3">
    <source>
        <dbReference type="Proteomes" id="UP000253647"/>
    </source>
</evidence>
<proteinExistence type="predicted"/>
<evidence type="ECO:0000313" key="2">
    <source>
        <dbReference type="EMBL" id="RCW69024.1"/>
    </source>
</evidence>
<dbReference type="AlphaFoldDB" id="A0A368XSN6"/>
<reference evidence="2 3" key="1">
    <citation type="submission" date="2018-07" db="EMBL/GenBank/DDBJ databases">
        <title>Freshwater and sediment microbial communities from various areas in North America, analyzing microbe dynamics in response to fracking.</title>
        <authorList>
            <person name="Lamendella R."/>
        </authorList>
    </citation>
    <scope>NUCLEOTIDE SEQUENCE [LARGE SCALE GENOMIC DNA]</scope>
    <source>
        <strain evidence="2 3">105B</strain>
    </source>
</reference>
<name>A0A368XSN6_MARNT</name>
<dbReference type="Proteomes" id="UP000253647">
    <property type="component" value="Unassembled WGS sequence"/>
</dbReference>
<accession>A0A368XSN6</accession>
<comment type="caution">
    <text evidence="2">The sequence shown here is derived from an EMBL/GenBank/DDBJ whole genome shotgun (WGS) entry which is preliminary data.</text>
</comment>
<sequence>MERKNFYRRGGRPKKSEDDKRKSVLTLRLNRWERSKLRDLMIKEGWGGDKASFVRWFLLRELADDPIDKESLEKFLWAMQQVLLYGESNTSEDHKDVFKAADETLRSFASNMYKKRKKVSHDTSQAFVP</sequence>
<feature type="region of interest" description="Disordered" evidence="1">
    <location>
        <begin position="1"/>
        <end position="22"/>
    </location>
</feature>
<dbReference type="RefSeq" id="WP_181861277.1">
    <property type="nucleotide sequence ID" value="NZ_QPJI01000006.1"/>
</dbReference>